<dbReference type="FunFam" id="1.10.3520.10:FF:000005">
    <property type="entry name" value="Accelerated cell death 11"/>
    <property type="match status" value="1"/>
</dbReference>
<dbReference type="InterPro" id="IPR014830">
    <property type="entry name" value="Glycolipid_transfer_prot_dom"/>
</dbReference>
<evidence type="ECO:0000256" key="1">
    <source>
        <dbReference type="ARBA" id="ARBA00007148"/>
    </source>
</evidence>
<dbReference type="PANTHER" id="PTHR10219:SF28">
    <property type="entry name" value="ACD11 HOMOLOG PROTEIN"/>
    <property type="match status" value="1"/>
</dbReference>
<dbReference type="SUPFAM" id="SSF110004">
    <property type="entry name" value="Glycolipid transfer protein, GLTP"/>
    <property type="match status" value="1"/>
</dbReference>
<dbReference type="InterPro" id="IPR036497">
    <property type="entry name" value="GLTP_sf"/>
</dbReference>
<keyword evidence="3" id="KW-0445">Lipid transport</keyword>
<gene>
    <name evidence="5" type="ORF">RJT34_25558</name>
</gene>
<sequence length="217" mass="24391">MVMSNEMDERVVDSPTASPLSAIAEAFEELSKTLKDNKNGQEIRLDTFCQAASLVSILFRCLGLAFKFAELEYVAKLHGLLEASKTCDTLKDIIDLDVASDTVKTSGSCSRNLRRVRQGLDLVRAIFQLLLTTDDNSLKEVASTAYGQVCAPYHTWAVRTAVYAGMYTLPTRDQLFMKLNETEQSAEKKLKRYITASIPIIEYVDKLYLSRKITLDW</sequence>
<evidence type="ECO:0000256" key="3">
    <source>
        <dbReference type="ARBA" id="ARBA00023055"/>
    </source>
</evidence>
<dbReference type="GO" id="GO:0016020">
    <property type="term" value="C:membrane"/>
    <property type="evidence" value="ECO:0007669"/>
    <property type="project" value="TreeGrafter"/>
</dbReference>
<dbReference type="Pfam" id="PF08718">
    <property type="entry name" value="GLTP"/>
    <property type="match status" value="1"/>
</dbReference>
<evidence type="ECO:0000313" key="6">
    <source>
        <dbReference type="Proteomes" id="UP001359559"/>
    </source>
</evidence>
<comment type="similarity">
    <text evidence="1">Belongs to the GLTP family.</text>
</comment>
<protein>
    <recommendedName>
        <fullName evidence="4">Glycolipid transfer protein domain-containing protein</fullName>
    </recommendedName>
</protein>
<dbReference type="AlphaFoldDB" id="A0AAN9IIX9"/>
<dbReference type="EMBL" id="JAYKXN010000006">
    <property type="protein sequence ID" value="KAK7280494.1"/>
    <property type="molecule type" value="Genomic_DNA"/>
</dbReference>
<reference evidence="5 6" key="1">
    <citation type="submission" date="2024-01" db="EMBL/GenBank/DDBJ databases">
        <title>The genomes of 5 underutilized Papilionoideae crops provide insights into root nodulation and disease resistance.</title>
        <authorList>
            <person name="Yuan L."/>
        </authorList>
    </citation>
    <scope>NUCLEOTIDE SEQUENCE [LARGE SCALE GENOMIC DNA]</scope>
    <source>
        <strain evidence="5">LY-2023</strain>
        <tissue evidence="5">Leaf</tissue>
    </source>
</reference>
<keyword evidence="6" id="KW-1185">Reference proteome</keyword>
<evidence type="ECO:0000313" key="5">
    <source>
        <dbReference type="EMBL" id="KAK7280494.1"/>
    </source>
</evidence>
<dbReference type="GO" id="GO:0005829">
    <property type="term" value="C:cytosol"/>
    <property type="evidence" value="ECO:0007669"/>
    <property type="project" value="TreeGrafter"/>
</dbReference>
<comment type="caution">
    <text evidence="5">The sequence shown here is derived from an EMBL/GenBank/DDBJ whole genome shotgun (WGS) entry which is preliminary data.</text>
</comment>
<dbReference type="PANTHER" id="PTHR10219">
    <property type="entry name" value="GLYCOLIPID TRANSFER PROTEIN-RELATED"/>
    <property type="match status" value="1"/>
</dbReference>
<dbReference type="GO" id="GO:1902387">
    <property type="term" value="F:ceramide 1-phosphate binding"/>
    <property type="evidence" value="ECO:0007669"/>
    <property type="project" value="TreeGrafter"/>
</dbReference>
<name>A0AAN9IIX9_CLITE</name>
<dbReference type="Proteomes" id="UP001359559">
    <property type="component" value="Unassembled WGS sequence"/>
</dbReference>
<dbReference type="GO" id="GO:1902388">
    <property type="term" value="F:ceramide 1-phosphate transfer activity"/>
    <property type="evidence" value="ECO:0007669"/>
    <property type="project" value="TreeGrafter"/>
</dbReference>
<evidence type="ECO:0000256" key="2">
    <source>
        <dbReference type="ARBA" id="ARBA00022448"/>
    </source>
</evidence>
<organism evidence="5 6">
    <name type="scientific">Clitoria ternatea</name>
    <name type="common">Butterfly pea</name>
    <dbReference type="NCBI Taxonomy" id="43366"/>
    <lineage>
        <taxon>Eukaryota</taxon>
        <taxon>Viridiplantae</taxon>
        <taxon>Streptophyta</taxon>
        <taxon>Embryophyta</taxon>
        <taxon>Tracheophyta</taxon>
        <taxon>Spermatophyta</taxon>
        <taxon>Magnoliopsida</taxon>
        <taxon>eudicotyledons</taxon>
        <taxon>Gunneridae</taxon>
        <taxon>Pentapetalae</taxon>
        <taxon>rosids</taxon>
        <taxon>fabids</taxon>
        <taxon>Fabales</taxon>
        <taxon>Fabaceae</taxon>
        <taxon>Papilionoideae</taxon>
        <taxon>50 kb inversion clade</taxon>
        <taxon>NPAAA clade</taxon>
        <taxon>indigoferoid/millettioid clade</taxon>
        <taxon>Phaseoleae</taxon>
        <taxon>Clitoria</taxon>
    </lineage>
</organism>
<evidence type="ECO:0000259" key="4">
    <source>
        <dbReference type="Pfam" id="PF08718"/>
    </source>
</evidence>
<keyword evidence="2" id="KW-0813">Transport</keyword>
<proteinExistence type="inferred from homology"/>
<accession>A0AAN9IIX9</accession>
<dbReference type="Gene3D" id="1.10.3520.10">
    <property type="entry name" value="Glycolipid transfer protein"/>
    <property type="match status" value="1"/>
</dbReference>
<feature type="domain" description="Glycolipid transfer protein" evidence="4">
    <location>
        <begin position="43"/>
        <end position="181"/>
    </location>
</feature>